<reference evidence="2" key="1">
    <citation type="journal article" date="2020" name="Mol. Plant Microbe">
        <title>Rhizobial microsymbionts of the narrowly endemic Oxytropis species growing in Kamchatka are characterized by significant genetic diversity and possess a set of genes that are associated with T3SS and T6SS secretion systems and can affect the development of symbiosis.</title>
        <authorList>
            <person name="Safronova V."/>
            <person name="Guro P."/>
            <person name="Sazanova A."/>
            <person name="Kuznetsova I."/>
            <person name="Belimov A."/>
            <person name="Yakubov V."/>
            <person name="Chirak E."/>
            <person name="Afonin A."/>
            <person name="Gogolev Y."/>
            <person name="Andronov E."/>
            <person name="Tikhonovich I."/>
        </authorList>
    </citation>
    <scope>NUCLEOTIDE SEQUENCE [LARGE SCALE GENOMIC DNA]</scope>
    <source>
        <strain evidence="2">581</strain>
    </source>
</reference>
<dbReference type="KEGG" id="trb:HB776_00235"/>
<gene>
    <name evidence="1" type="ORF">HB776_00235</name>
</gene>
<name>A0A7G6TSW2_9BRAD</name>
<dbReference type="EMBL" id="CP050292">
    <property type="protein sequence ID" value="QND69844.1"/>
    <property type="molecule type" value="Genomic_DNA"/>
</dbReference>
<evidence type="ECO:0000313" key="2">
    <source>
        <dbReference type="Proteomes" id="UP000515291"/>
    </source>
</evidence>
<sequence length="115" mass="13182">MGQAWRPLIVPHGFDETVYLVVDCFGRRGCVWREAEIQHTDLETVITDLMAGQYSDPLHVIALNTTEGWARDVSVDVARQIQERADLAYEDIPSSLEEFVSYYVAPCHQLSRRRT</sequence>
<accession>A0A7G6TSW2</accession>
<evidence type="ECO:0000313" key="1">
    <source>
        <dbReference type="EMBL" id="QND69844.1"/>
    </source>
</evidence>
<dbReference type="Proteomes" id="UP000515291">
    <property type="component" value="Chromosome"/>
</dbReference>
<dbReference type="AlphaFoldDB" id="A0A7G6TSW2"/>
<proteinExistence type="predicted"/>
<protein>
    <submittedName>
        <fullName evidence="1">Uncharacterized protein</fullName>
    </submittedName>
</protein>
<organism evidence="1 2">
    <name type="scientific">Tardiphaga robiniae</name>
    <dbReference type="NCBI Taxonomy" id="943830"/>
    <lineage>
        <taxon>Bacteria</taxon>
        <taxon>Pseudomonadati</taxon>
        <taxon>Pseudomonadota</taxon>
        <taxon>Alphaproteobacteria</taxon>
        <taxon>Hyphomicrobiales</taxon>
        <taxon>Nitrobacteraceae</taxon>
        <taxon>Tardiphaga</taxon>
    </lineage>
</organism>